<keyword evidence="1" id="KW-1133">Transmembrane helix</keyword>
<evidence type="ECO:0000313" key="2">
    <source>
        <dbReference type="EMBL" id="MCK8480613.1"/>
    </source>
</evidence>
<organism evidence="2 3">
    <name type="scientific">Psychroserpens algicola</name>
    <dbReference type="NCBI Taxonomy" id="1719034"/>
    <lineage>
        <taxon>Bacteria</taxon>
        <taxon>Pseudomonadati</taxon>
        <taxon>Bacteroidota</taxon>
        <taxon>Flavobacteriia</taxon>
        <taxon>Flavobacteriales</taxon>
        <taxon>Flavobacteriaceae</taxon>
        <taxon>Psychroserpens</taxon>
    </lineage>
</organism>
<dbReference type="Proteomes" id="UP001203687">
    <property type="component" value="Unassembled WGS sequence"/>
</dbReference>
<proteinExistence type="predicted"/>
<sequence>MLKLFKVLTLYAIYGLIVGEIIVRVFGLTSDIPQRTITSDHIQKYIPNQSGGWSDGDHEWQVNERGWAGPLPDSFDNLITIVGDSFIENLMNPDECHQSYFLKQNFPKQNFLEAARSGVTFIESFEITKHLDSLQPKYHIICLNDYNIKESISNIEAQSDITQFNTEKQEFVYGKMKAPFAKKILYSWKFMYYLYNRFPINFNKTDDVPKVDTYAIPYLEQYNKEFRSLLDYVAANYTIEDKILVLKPTATKELAALLESYGFKVVLLEDHGEDWTFGYDAHWNCYGHEEASKQITQALKSLNL</sequence>
<dbReference type="EMBL" id="JALPQF010000007">
    <property type="protein sequence ID" value="MCK8480613.1"/>
    <property type="molecule type" value="Genomic_DNA"/>
</dbReference>
<keyword evidence="1" id="KW-0812">Transmembrane</keyword>
<evidence type="ECO:0008006" key="4">
    <source>
        <dbReference type="Google" id="ProtNLM"/>
    </source>
</evidence>
<keyword evidence="1" id="KW-0472">Membrane</keyword>
<protein>
    <recommendedName>
        <fullName evidence="4">SGNH/GDSL hydrolase family protein</fullName>
    </recommendedName>
</protein>
<name>A0ABT0H8C9_9FLAO</name>
<keyword evidence="3" id="KW-1185">Reference proteome</keyword>
<feature type="transmembrane region" description="Helical" evidence="1">
    <location>
        <begin position="7"/>
        <end position="27"/>
    </location>
</feature>
<dbReference type="RefSeq" id="WP_248412679.1">
    <property type="nucleotide sequence ID" value="NZ_JALPQF010000007.1"/>
</dbReference>
<evidence type="ECO:0000313" key="3">
    <source>
        <dbReference type="Proteomes" id="UP001203687"/>
    </source>
</evidence>
<evidence type="ECO:0000256" key="1">
    <source>
        <dbReference type="SAM" id="Phobius"/>
    </source>
</evidence>
<comment type="caution">
    <text evidence="2">The sequence shown here is derived from an EMBL/GenBank/DDBJ whole genome shotgun (WGS) entry which is preliminary data.</text>
</comment>
<gene>
    <name evidence="2" type="ORF">MUY34_08280</name>
</gene>
<reference evidence="2" key="1">
    <citation type="submission" date="2022-04" db="EMBL/GenBank/DDBJ databases">
        <authorList>
            <person name="Ren T."/>
        </authorList>
    </citation>
    <scope>NUCLEOTIDE SEQUENCE</scope>
    <source>
        <strain evidence="2">F63249</strain>
    </source>
</reference>
<accession>A0ABT0H8C9</accession>